<proteinExistence type="predicted"/>
<dbReference type="STRING" id="933084.A0A067PNW9"/>
<reference evidence="4" key="1">
    <citation type="journal article" date="2014" name="Proc. Natl. Acad. Sci. U.S.A.">
        <title>Extensive sampling of basidiomycete genomes demonstrates inadequacy of the white-rot/brown-rot paradigm for wood decay fungi.</title>
        <authorList>
            <person name="Riley R."/>
            <person name="Salamov A.A."/>
            <person name="Brown D.W."/>
            <person name="Nagy L.G."/>
            <person name="Floudas D."/>
            <person name="Held B.W."/>
            <person name="Levasseur A."/>
            <person name="Lombard V."/>
            <person name="Morin E."/>
            <person name="Otillar R."/>
            <person name="Lindquist E.A."/>
            <person name="Sun H."/>
            <person name="LaButti K.M."/>
            <person name="Schmutz J."/>
            <person name="Jabbour D."/>
            <person name="Luo H."/>
            <person name="Baker S.E."/>
            <person name="Pisabarro A.G."/>
            <person name="Walton J.D."/>
            <person name="Blanchette R.A."/>
            <person name="Henrissat B."/>
            <person name="Martin F."/>
            <person name="Cullen D."/>
            <person name="Hibbett D.S."/>
            <person name="Grigoriev I.V."/>
        </authorList>
    </citation>
    <scope>NUCLEOTIDE SEQUENCE [LARGE SCALE GENOMIC DNA]</scope>
    <source>
        <strain evidence="4">MUCL 33604</strain>
    </source>
</reference>
<feature type="region of interest" description="Disordered" evidence="1">
    <location>
        <begin position="12"/>
        <end position="42"/>
    </location>
</feature>
<evidence type="ECO:0008006" key="5">
    <source>
        <dbReference type="Google" id="ProtNLM"/>
    </source>
</evidence>
<feature type="transmembrane region" description="Helical" evidence="2">
    <location>
        <begin position="385"/>
        <end position="407"/>
    </location>
</feature>
<dbReference type="EMBL" id="KL197722">
    <property type="protein sequence ID" value="KDQ56464.1"/>
    <property type="molecule type" value="Genomic_DNA"/>
</dbReference>
<dbReference type="Proteomes" id="UP000027265">
    <property type="component" value="Unassembled WGS sequence"/>
</dbReference>
<dbReference type="SUPFAM" id="SSF53254">
    <property type="entry name" value="Phosphoglycerate mutase-like"/>
    <property type="match status" value="1"/>
</dbReference>
<dbReference type="HOGENOM" id="CLU_023111_2_1_1"/>
<feature type="compositionally biased region" description="Basic and acidic residues" evidence="1">
    <location>
        <begin position="15"/>
        <end position="25"/>
    </location>
</feature>
<organism evidence="3 4">
    <name type="scientific">Jaapia argillacea MUCL 33604</name>
    <dbReference type="NCBI Taxonomy" id="933084"/>
    <lineage>
        <taxon>Eukaryota</taxon>
        <taxon>Fungi</taxon>
        <taxon>Dikarya</taxon>
        <taxon>Basidiomycota</taxon>
        <taxon>Agaricomycotina</taxon>
        <taxon>Agaricomycetes</taxon>
        <taxon>Agaricomycetidae</taxon>
        <taxon>Jaapiales</taxon>
        <taxon>Jaapiaceae</taxon>
        <taxon>Jaapia</taxon>
    </lineage>
</organism>
<dbReference type="GO" id="GO:0016791">
    <property type="term" value="F:phosphatase activity"/>
    <property type="evidence" value="ECO:0007669"/>
    <property type="project" value="TreeGrafter"/>
</dbReference>
<keyword evidence="2" id="KW-0472">Membrane</keyword>
<dbReference type="InterPro" id="IPR050645">
    <property type="entry name" value="Histidine_acid_phosphatase"/>
</dbReference>
<dbReference type="InParanoid" id="A0A067PNW9"/>
<gene>
    <name evidence="3" type="ORF">JAAARDRAFT_59326</name>
</gene>
<dbReference type="AlphaFoldDB" id="A0A067PNW9"/>
<keyword evidence="2" id="KW-0812">Transmembrane</keyword>
<evidence type="ECO:0000313" key="3">
    <source>
        <dbReference type="EMBL" id="KDQ56464.1"/>
    </source>
</evidence>
<name>A0A067PNW9_9AGAM</name>
<dbReference type="PANTHER" id="PTHR11567:SF142">
    <property type="entry name" value="PHOSPHOGLYCERATE MUTASE-LIKE PROTEIN"/>
    <property type="match status" value="1"/>
</dbReference>
<dbReference type="Gene3D" id="3.40.50.1240">
    <property type="entry name" value="Phosphoglycerate mutase-like"/>
    <property type="match status" value="1"/>
</dbReference>
<sequence>MSHPNVRGVVILARNGDRSEYRQDPKTYAPGPTESSPLGESQSHHLGAFLRSVYLNSNSPSRIQKMKYDLVDTQQVHVRAKAGGEGNAVFDSCIALLQGLFPPNPNNKIVLANETTVVAPLGGYQYVPVETVEPDNDRSLESWTDCKAFEKHIAQFYSSPEFKDAAKKAQPFLEASRDFVFGTEISLENMYNVYDFMSSELMHNKSYAHRLPPSFIEQAQGWVDFHENGVFSDKEMGGIGNIAGRTIARSILGALERIVYNGDPLQLFLQEVTYQPLISLFHMTDIVVTHPEVKGLPNYASALAIELRSGDGNDPRDFLRFKFKNGTADEDFQVLHAFEHHGDIPLTEFIYRLENAVINNNRNWASVCNSGSVWTETREAAGVNAIYASVIAAFLLLGMFVLSRFMIKRNRRRSYIQLADPQETLPINEKARTPLRVGEQARFA</sequence>
<keyword evidence="4" id="KW-1185">Reference proteome</keyword>
<protein>
    <recommendedName>
        <fullName evidence="5">Acid phosphatase</fullName>
    </recommendedName>
</protein>
<accession>A0A067PNW9</accession>
<evidence type="ECO:0000256" key="2">
    <source>
        <dbReference type="SAM" id="Phobius"/>
    </source>
</evidence>
<keyword evidence="2" id="KW-1133">Transmembrane helix</keyword>
<dbReference type="InterPro" id="IPR029033">
    <property type="entry name" value="His_PPase_superfam"/>
</dbReference>
<evidence type="ECO:0000256" key="1">
    <source>
        <dbReference type="SAM" id="MobiDB-lite"/>
    </source>
</evidence>
<evidence type="ECO:0000313" key="4">
    <source>
        <dbReference type="Proteomes" id="UP000027265"/>
    </source>
</evidence>
<dbReference type="OrthoDB" id="258392at2759"/>
<dbReference type="PANTHER" id="PTHR11567">
    <property type="entry name" value="ACID PHOSPHATASE-RELATED"/>
    <property type="match status" value="1"/>
</dbReference>